<reference evidence="1" key="1">
    <citation type="submission" date="2022-07" db="EMBL/GenBank/DDBJ databases">
        <title>Genome Sequence of Lecanicillium saksenae.</title>
        <authorList>
            <person name="Buettner E."/>
        </authorList>
    </citation>
    <scope>NUCLEOTIDE SEQUENCE</scope>
    <source>
        <strain evidence="1">VT-O1</strain>
    </source>
</reference>
<gene>
    <name evidence="1" type="ORF">NLG97_g8626</name>
</gene>
<comment type="caution">
    <text evidence="1">The sequence shown here is derived from an EMBL/GenBank/DDBJ whole genome shotgun (WGS) entry which is preliminary data.</text>
</comment>
<evidence type="ECO:0000313" key="1">
    <source>
        <dbReference type="EMBL" id="KAJ3478268.1"/>
    </source>
</evidence>
<proteinExistence type="predicted"/>
<dbReference type="EMBL" id="JANAKD010001560">
    <property type="protein sequence ID" value="KAJ3478268.1"/>
    <property type="molecule type" value="Genomic_DNA"/>
</dbReference>
<protein>
    <submittedName>
        <fullName evidence="1">Uncharacterized protein</fullName>
    </submittedName>
</protein>
<name>A0ACC1QIH7_9HYPO</name>
<keyword evidence="2" id="KW-1185">Reference proteome</keyword>
<organism evidence="1 2">
    <name type="scientific">Lecanicillium saksenae</name>
    <dbReference type="NCBI Taxonomy" id="468837"/>
    <lineage>
        <taxon>Eukaryota</taxon>
        <taxon>Fungi</taxon>
        <taxon>Dikarya</taxon>
        <taxon>Ascomycota</taxon>
        <taxon>Pezizomycotina</taxon>
        <taxon>Sordariomycetes</taxon>
        <taxon>Hypocreomycetidae</taxon>
        <taxon>Hypocreales</taxon>
        <taxon>Cordycipitaceae</taxon>
        <taxon>Lecanicillium</taxon>
    </lineage>
</organism>
<evidence type="ECO:0000313" key="2">
    <source>
        <dbReference type="Proteomes" id="UP001148737"/>
    </source>
</evidence>
<dbReference type="Proteomes" id="UP001148737">
    <property type="component" value="Unassembled WGS sequence"/>
</dbReference>
<sequence length="487" mass="53703">MSDELLTQTRPLTAWNQAALRGYIRQVHCLETDGGREALDKMAATLNDALRLVCQRTPYMAGKLSLSQEQLGVILLHTESGAQIPCTTCDARENENLVYSKLREQGFPAGAFVGPLFDNRQTLSENGPQIPVAQILLILVDGGILMCVFVYHAITDGAGLSHFLSAVAAAMKDPYGFLVKPHEYPNRIDMPVPSAGTEHPGNDELVQALSNECPEFDLLEPGTKHEAHQASMYGLSEAKFGGIYVFGPEKLQMVKDAVVSAGYPINPSTFCCLTALSWAFMAATRLRTVGIADESRSRDTKCRIVIPTWWGDRLFQEQLSGYAGNAVAITATLHGAADLFTIAETPLANLAGAKDALMRVVRTIDEALRSVDEDFVKTRSTLFNSVIDPRLPQYNFTPADPKDFFFNSWRRLGADIEWTVPTASGPRLAMADAVRKTQNEWNESAGLIMPGRRDQKDYEVVLSSDADSIASLRSNTVWKTWYDRDIF</sequence>
<accession>A0ACC1QIH7</accession>